<evidence type="ECO:0000313" key="1">
    <source>
        <dbReference type="EMBL" id="GLS92218.1"/>
    </source>
</evidence>
<gene>
    <name evidence="1" type="ORF">GCM10007916_32880</name>
</gene>
<evidence type="ECO:0000313" key="2">
    <source>
        <dbReference type="Proteomes" id="UP001157353"/>
    </source>
</evidence>
<reference evidence="2" key="1">
    <citation type="journal article" date="2019" name="Int. J. Syst. Evol. Microbiol.">
        <title>The Global Catalogue of Microorganisms (GCM) 10K type strain sequencing project: providing services to taxonomists for standard genome sequencing and annotation.</title>
        <authorList>
            <consortium name="The Broad Institute Genomics Platform"/>
            <consortium name="The Broad Institute Genome Sequencing Center for Infectious Disease"/>
            <person name="Wu L."/>
            <person name="Ma J."/>
        </authorList>
    </citation>
    <scope>NUCLEOTIDE SEQUENCE [LARGE SCALE GENOMIC DNA]</scope>
    <source>
        <strain evidence="2">NBRC 103166</strain>
    </source>
</reference>
<sequence>MNIKSSITLRSFKKYQPRQIAKFVKGFFNGRIFIVGLGRLRVIEGRVVAYQHQKTEKSILIVVSEINKIITDMSQKRLSAL</sequence>
<dbReference type="Pfam" id="PF06526">
    <property type="entry name" value="DUF1107"/>
    <property type="match status" value="1"/>
</dbReference>
<evidence type="ECO:0008006" key="3">
    <source>
        <dbReference type="Google" id="ProtNLM"/>
    </source>
</evidence>
<comment type="caution">
    <text evidence="1">The sequence shown here is derived from an EMBL/GenBank/DDBJ whole genome shotgun (WGS) entry which is preliminary data.</text>
</comment>
<dbReference type="EMBL" id="BSPQ01000019">
    <property type="protein sequence ID" value="GLS92218.1"/>
    <property type="molecule type" value="Genomic_DNA"/>
</dbReference>
<protein>
    <recommendedName>
        <fullName evidence="3">DUF1107 family protein</fullName>
    </recommendedName>
</protein>
<accession>A0ABQ6E4T1</accession>
<name>A0ABQ6E4T1_9GAMM</name>
<organism evidence="1 2">
    <name type="scientific">Psychromonas marina</name>
    <dbReference type="NCBI Taxonomy" id="88364"/>
    <lineage>
        <taxon>Bacteria</taxon>
        <taxon>Pseudomonadati</taxon>
        <taxon>Pseudomonadota</taxon>
        <taxon>Gammaproteobacteria</taxon>
        <taxon>Alteromonadales</taxon>
        <taxon>Psychromonadaceae</taxon>
        <taxon>Psychromonas</taxon>
    </lineage>
</organism>
<keyword evidence="2" id="KW-1185">Reference proteome</keyword>
<dbReference type="InterPro" id="IPR009491">
    <property type="entry name" value="DUF1107"/>
</dbReference>
<dbReference type="Gene3D" id="3.30.1910.10">
    <property type="entry name" value="so0334 like domain"/>
    <property type="match status" value="1"/>
</dbReference>
<proteinExistence type="predicted"/>
<dbReference type="RefSeq" id="WP_284205314.1">
    <property type="nucleotide sequence ID" value="NZ_BSPQ01000019.1"/>
</dbReference>
<dbReference type="Proteomes" id="UP001157353">
    <property type="component" value="Unassembled WGS sequence"/>
</dbReference>